<evidence type="ECO:0000256" key="3">
    <source>
        <dbReference type="ARBA" id="ARBA00006041"/>
    </source>
</evidence>
<dbReference type="Pfam" id="PF04777">
    <property type="entry name" value="Evr1_Alr"/>
    <property type="match status" value="1"/>
</dbReference>
<evidence type="ECO:0000256" key="5">
    <source>
        <dbReference type="ARBA" id="ARBA00022630"/>
    </source>
</evidence>
<evidence type="ECO:0000259" key="16">
    <source>
        <dbReference type="PROSITE" id="PS51324"/>
    </source>
</evidence>
<proteinExistence type="inferred from homology"/>
<dbReference type="AlphaFoldDB" id="A0A401SNH3"/>
<dbReference type="InterPro" id="IPR017905">
    <property type="entry name" value="ERV/ALR_sulphydryl_oxidase"/>
</dbReference>
<accession>A0A401SNH3</accession>
<feature type="domain" description="ERV/ALR sulfhydryl oxidase" evidence="16">
    <location>
        <begin position="390"/>
        <end position="501"/>
    </location>
</feature>
<dbReference type="GO" id="GO:0003756">
    <property type="term" value="F:protein disulfide isomerase activity"/>
    <property type="evidence" value="ECO:0007669"/>
    <property type="project" value="TreeGrafter"/>
</dbReference>
<evidence type="ECO:0000313" key="18">
    <source>
        <dbReference type="EMBL" id="GCC31964.1"/>
    </source>
</evidence>
<comment type="function">
    <text evidence="11">Catalyzes the oxidation of sulfhydryl groups in peptide and protein thiols to disulfides with the reduction of oxygen to hydrogen peroxide. Plays a role in disulfide bond formation in a variety of extracellular proteins. In fibroblasts, required for normal incorporation of laminin into the extracellular matrix, and thereby for normal cell-cell adhesion and cell migration.</text>
</comment>
<keyword evidence="10" id="KW-0325">Glycoprotein</keyword>
<keyword evidence="7 13" id="KW-0274">FAD</keyword>
<evidence type="ECO:0000259" key="17">
    <source>
        <dbReference type="PROSITE" id="PS51352"/>
    </source>
</evidence>
<dbReference type="PROSITE" id="PS00194">
    <property type="entry name" value="THIOREDOXIN_1"/>
    <property type="match status" value="1"/>
</dbReference>
<dbReference type="CDD" id="cd02992">
    <property type="entry name" value="PDI_a_QSOX"/>
    <property type="match status" value="1"/>
</dbReference>
<dbReference type="PANTHER" id="PTHR22897">
    <property type="entry name" value="QUIESCIN Q6-RELATED SULFHYDRYL OXIDASE"/>
    <property type="match status" value="1"/>
</dbReference>
<dbReference type="FunFam" id="1.20.120.310:FF:000001">
    <property type="entry name" value="Sulfhydryl oxidase"/>
    <property type="match status" value="1"/>
</dbReference>
<dbReference type="SUPFAM" id="SSF52833">
    <property type="entry name" value="Thioredoxin-like"/>
    <property type="match status" value="1"/>
</dbReference>
<keyword evidence="8 13" id="KW-0560">Oxidoreductase</keyword>
<dbReference type="GO" id="GO:0000139">
    <property type="term" value="C:Golgi membrane"/>
    <property type="evidence" value="ECO:0007669"/>
    <property type="project" value="TreeGrafter"/>
</dbReference>
<evidence type="ECO:0000256" key="4">
    <source>
        <dbReference type="ARBA" id="ARBA00022525"/>
    </source>
</evidence>
<evidence type="ECO:0000256" key="15">
    <source>
        <dbReference type="SAM" id="SignalP"/>
    </source>
</evidence>
<dbReference type="PANTHER" id="PTHR22897:SF6">
    <property type="entry name" value="SULFHYDRYL OXIDASE 1"/>
    <property type="match status" value="1"/>
</dbReference>
<dbReference type="InterPro" id="IPR041269">
    <property type="entry name" value="QSOX_Trx1"/>
</dbReference>
<keyword evidence="6 15" id="KW-0732">Signal</keyword>
<keyword evidence="19" id="KW-1185">Reference proteome</keyword>
<dbReference type="PROSITE" id="PS51324">
    <property type="entry name" value="ERV_ALR"/>
    <property type="match status" value="1"/>
</dbReference>
<feature type="chain" id="PRO_5019238146" description="Sulfhydryl oxidase" evidence="15">
    <location>
        <begin position="24"/>
        <end position="746"/>
    </location>
</feature>
<keyword evidence="13" id="KW-0812">Transmembrane</keyword>
<dbReference type="SUPFAM" id="SSF69000">
    <property type="entry name" value="FAD-dependent thiol oxidase"/>
    <property type="match status" value="1"/>
</dbReference>
<keyword evidence="13" id="KW-1133">Transmembrane helix</keyword>
<keyword evidence="4" id="KW-0964">Secreted</keyword>
<evidence type="ECO:0000256" key="7">
    <source>
        <dbReference type="ARBA" id="ARBA00022827"/>
    </source>
</evidence>
<dbReference type="Pfam" id="PF18371">
    <property type="entry name" value="FAD_SOX"/>
    <property type="match status" value="1"/>
</dbReference>
<dbReference type="GO" id="GO:0005615">
    <property type="term" value="C:extracellular space"/>
    <property type="evidence" value="ECO:0007669"/>
    <property type="project" value="TreeGrafter"/>
</dbReference>
<dbReference type="InterPro" id="IPR039798">
    <property type="entry name" value="Sulfhydryl_oxidase"/>
</dbReference>
<dbReference type="InterPro" id="IPR040986">
    <property type="entry name" value="QSOX_FAD-bd_dom"/>
</dbReference>
<keyword evidence="13" id="KW-0472">Membrane</keyword>
<dbReference type="Proteomes" id="UP000287033">
    <property type="component" value="Unassembled WGS sequence"/>
</dbReference>
<evidence type="ECO:0000256" key="2">
    <source>
        <dbReference type="ARBA" id="ARBA00004613"/>
    </source>
</evidence>
<reference evidence="18 19" key="1">
    <citation type="journal article" date="2018" name="Nat. Ecol. Evol.">
        <title>Shark genomes provide insights into elasmobranch evolution and the origin of vertebrates.</title>
        <authorList>
            <person name="Hara Y"/>
            <person name="Yamaguchi K"/>
            <person name="Onimaru K"/>
            <person name="Kadota M"/>
            <person name="Koyanagi M"/>
            <person name="Keeley SD"/>
            <person name="Tatsumi K"/>
            <person name="Tanaka K"/>
            <person name="Motone F"/>
            <person name="Kageyama Y"/>
            <person name="Nozu R"/>
            <person name="Adachi N"/>
            <person name="Nishimura O"/>
            <person name="Nakagawa R"/>
            <person name="Tanegashima C"/>
            <person name="Kiyatake I"/>
            <person name="Matsumoto R"/>
            <person name="Murakumo K"/>
            <person name="Nishida K"/>
            <person name="Terakita A"/>
            <person name="Kuratani S"/>
            <person name="Sato K"/>
            <person name="Hyodo S Kuraku.S."/>
        </authorList>
    </citation>
    <scope>NUCLEOTIDE SEQUENCE [LARGE SCALE GENOMIC DNA]</scope>
</reference>
<evidence type="ECO:0000313" key="19">
    <source>
        <dbReference type="Proteomes" id="UP000287033"/>
    </source>
</evidence>
<comment type="cofactor">
    <cofactor evidence="1 13">
        <name>FAD</name>
        <dbReference type="ChEBI" id="CHEBI:57692"/>
    </cofactor>
</comment>
<dbReference type="EC" id="1.8.3.2" evidence="13"/>
<feature type="compositionally biased region" description="Basic and acidic residues" evidence="14">
    <location>
        <begin position="585"/>
        <end position="605"/>
    </location>
</feature>
<comment type="similarity">
    <text evidence="3 13">Belongs to the quiescin-sulfhydryl oxidase (QSOX) family.</text>
</comment>
<dbReference type="Gene3D" id="3.40.30.10">
    <property type="entry name" value="Glutaredoxin"/>
    <property type="match status" value="2"/>
</dbReference>
<protein>
    <recommendedName>
        <fullName evidence="13">Sulfhydryl oxidase</fullName>
        <ecNumber evidence="13">1.8.3.2</ecNumber>
    </recommendedName>
</protein>
<dbReference type="Pfam" id="PF18108">
    <property type="entry name" value="QSOX_Trx1"/>
    <property type="match status" value="1"/>
</dbReference>
<dbReference type="InterPro" id="IPR013766">
    <property type="entry name" value="Thioredoxin_domain"/>
</dbReference>
<evidence type="ECO:0000256" key="8">
    <source>
        <dbReference type="ARBA" id="ARBA00023002"/>
    </source>
</evidence>
<evidence type="ECO:0000256" key="10">
    <source>
        <dbReference type="ARBA" id="ARBA00023180"/>
    </source>
</evidence>
<dbReference type="STRING" id="137246.A0A401SNH3"/>
<feature type="region of interest" description="Disordered" evidence="14">
    <location>
        <begin position="555"/>
        <end position="613"/>
    </location>
</feature>
<evidence type="ECO:0000256" key="6">
    <source>
        <dbReference type="ARBA" id="ARBA00022729"/>
    </source>
</evidence>
<dbReference type="PROSITE" id="PS51352">
    <property type="entry name" value="THIOREDOXIN_2"/>
    <property type="match status" value="1"/>
</dbReference>
<comment type="catalytic activity">
    <reaction evidence="12 13">
        <text>2 R'C(R)SH + O2 = R'C(R)S-S(R)CR' + H2O2</text>
        <dbReference type="Rhea" id="RHEA:17357"/>
        <dbReference type="ChEBI" id="CHEBI:15379"/>
        <dbReference type="ChEBI" id="CHEBI:16240"/>
        <dbReference type="ChEBI" id="CHEBI:16520"/>
        <dbReference type="ChEBI" id="CHEBI:17412"/>
        <dbReference type="EC" id="1.8.3.2"/>
    </reaction>
</comment>
<evidence type="ECO:0000256" key="11">
    <source>
        <dbReference type="ARBA" id="ARBA00045804"/>
    </source>
</evidence>
<dbReference type="OMA" id="NASWEHC"/>
<keyword evidence="5 13" id="KW-0285">Flavoprotein</keyword>
<feature type="compositionally biased region" description="Acidic residues" evidence="14">
    <location>
        <begin position="569"/>
        <end position="584"/>
    </location>
</feature>
<evidence type="ECO:0000256" key="12">
    <source>
        <dbReference type="ARBA" id="ARBA00048864"/>
    </source>
</evidence>
<dbReference type="FunFam" id="3.40.30.10:FF:000073">
    <property type="entry name" value="Sulfhydryl oxidase"/>
    <property type="match status" value="1"/>
</dbReference>
<evidence type="ECO:0000256" key="9">
    <source>
        <dbReference type="ARBA" id="ARBA00023157"/>
    </source>
</evidence>
<dbReference type="InterPro" id="IPR042568">
    <property type="entry name" value="QSOX_FAD-bd_sf"/>
</dbReference>
<dbReference type="FunFam" id="1.20.120.1960:FF:000001">
    <property type="entry name" value="Sulfhydryl oxidase"/>
    <property type="match status" value="1"/>
</dbReference>
<dbReference type="EMBL" id="BEZZ01000402">
    <property type="protein sequence ID" value="GCC31964.1"/>
    <property type="molecule type" value="Genomic_DNA"/>
</dbReference>
<evidence type="ECO:0000256" key="1">
    <source>
        <dbReference type="ARBA" id="ARBA00001974"/>
    </source>
</evidence>
<sequence length="746" mass="85873">MALRRDALFALAVVFLLAVPGAGLYSPSDNIALLKTDNFDRILYNSSNAWLVEFYASWCGHCKKFAAVWKELANDIKEWRPAVRLAAVNCANRQDKRICRRFQVTVYPTMKFFRAFSKPPFKGEALKDADSKSSLVSLRHYIIDLLEQHGEAEWPPDCPPLEPTSMAEVQNFFAVNKVQYLALIVEEESSYLGREVTLDMLQYENIAVRRVLSSEANLTAMLGVQKTPSCYLYFANNTFRNVTVEMPIRAFYKYYLSQLPGVIRVAPSLPTEEPMNMTTAPPWRDFDSSKIYMADLESSLYYSLKVEVGTHQVLSGKNLTALKHFISVLTKFFPGRSFVMKLLQTTNSWLEEGNMTSISYNAYIDVLNNKNGTTGALLPDGQKWVSCQGSRPQFRGYPCSVWTLFHLLTVQAAKHNKSMADRGETTQADPLEVLNAMRQYVKHFFGCGHCAKHFEAMAQESMDKVSSFDEAILWLWSRHNRVNDRLAGADTEDPKFPKLQWPPPDMCTECHSAHSGEHMWVRDEVLTFLKTHYSPQNIDYSYLEGEQELLRKQKPKEEIQQGQQKVPLNEEENEDEGEEEEMTEEPPKNDEISRTITGIRREGSQKRTFIKGKQISRREEDDIVDLDLFVNEQYKSQALKQRAENQREGQMNEGLRRSQLHLQSIDDSESLNHALLQSRLQKRAIEGRHLGARPNWLSMLGRSLSRTDLSLCVLLYLLSSLCLLSMYLYFKMRFRWRKWKKSFASS</sequence>
<name>A0A401SNH3_CHIPU</name>
<evidence type="ECO:0000256" key="14">
    <source>
        <dbReference type="SAM" id="MobiDB-lite"/>
    </source>
</evidence>
<comment type="caution">
    <text evidence="18">The sequence shown here is derived from an EMBL/GenBank/DDBJ whole genome shotgun (WGS) entry which is preliminary data.</text>
</comment>
<dbReference type="GO" id="GO:0006457">
    <property type="term" value="P:protein folding"/>
    <property type="evidence" value="ECO:0007669"/>
    <property type="project" value="TreeGrafter"/>
</dbReference>
<keyword evidence="9" id="KW-1015">Disulfide bond</keyword>
<dbReference type="OrthoDB" id="59470at2759"/>
<comment type="subcellular location">
    <subcellularLocation>
        <location evidence="2">Secreted</location>
    </subcellularLocation>
</comment>
<feature type="signal peptide" evidence="15">
    <location>
        <begin position="1"/>
        <end position="23"/>
    </location>
</feature>
<dbReference type="InterPro" id="IPR017937">
    <property type="entry name" value="Thioredoxin_CS"/>
</dbReference>
<feature type="domain" description="Thioredoxin" evidence="17">
    <location>
        <begin position="13"/>
        <end position="147"/>
    </location>
</feature>
<dbReference type="Gene3D" id="1.20.120.1960">
    <property type="entry name" value="QSOX sulfhydryl oxidase domain"/>
    <property type="match status" value="1"/>
</dbReference>
<gene>
    <name evidence="18" type="ORF">chiPu_0010424</name>
</gene>
<evidence type="ECO:0000256" key="13">
    <source>
        <dbReference type="RuleBase" id="RU371123"/>
    </source>
</evidence>
<dbReference type="InterPro" id="IPR036774">
    <property type="entry name" value="ERV/ALR_sulphydryl_oxid_sf"/>
</dbReference>
<organism evidence="18 19">
    <name type="scientific">Chiloscyllium punctatum</name>
    <name type="common">Brownbanded bambooshark</name>
    <name type="synonym">Hemiscyllium punctatum</name>
    <dbReference type="NCBI Taxonomy" id="137246"/>
    <lineage>
        <taxon>Eukaryota</taxon>
        <taxon>Metazoa</taxon>
        <taxon>Chordata</taxon>
        <taxon>Craniata</taxon>
        <taxon>Vertebrata</taxon>
        <taxon>Chondrichthyes</taxon>
        <taxon>Elasmobranchii</taxon>
        <taxon>Galeomorphii</taxon>
        <taxon>Galeoidea</taxon>
        <taxon>Orectolobiformes</taxon>
        <taxon>Hemiscylliidae</taxon>
        <taxon>Chiloscyllium</taxon>
    </lineage>
</organism>
<dbReference type="InterPro" id="IPR036249">
    <property type="entry name" value="Thioredoxin-like_sf"/>
</dbReference>
<dbReference type="GO" id="GO:0016971">
    <property type="term" value="F:flavin-dependent sulfhydryl oxidase activity"/>
    <property type="evidence" value="ECO:0007669"/>
    <property type="project" value="InterPro"/>
</dbReference>
<dbReference type="Pfam" id="PF00085">
    <property type="entry name" value="Thioredoxin"/>
    <property type="match status" value="1"/>
</dbReference>
<dbReference type="FunFam" id="3.40.30.10:FF:000080">
    <property type="entry name" value="Sulfhydryl oxidase"/>
    <property type="match status" value="1"/>
</dbReference>
<dbReference type="Gene3D" id="1.20.120.310">
    <property type="entry name" value="ERV/ALR sulfhydryl oxidase domain"/>
    <property type="match status" value="1"/>
</dbReference>
<feature type="transmembrane region" description="Helical" evidence="13">
    <location>
        <begin position="713"/>
        <end position="730"/>
    </location>
</feature>